<dbReference type="HAMAP" id="MF_01306_B">
    <property type="entry name" value="Ribosomal_uS4_B"/>
    <property type="match status" value="1"/>
</dbReference>
<sequence>MARFRGSTFKRTRRLGFSILETGKEFLKGKKREYAPGQHGQKKSKPSDYKLHMYEKQKVRYMYGLNERQFKNTFVKASKRKGLSGTNFLQMLEQRLDNVVYRAGFASTRRQARQLVNHGHFTLNGKKADIPSMLVSVGDVVELKEKTRKNVQVIEALALNRQHEWIEVKDFKATFKRLPERTEIAKEINDSLIVEYYNK</sequence>
<feature type="domain" description="Small ribosomal subunit protein uS4 N-terminal" evidence="10">
    <location>
        <begin position="3"/>
        <end position="93"/>
    </location>
</feature>
<dbReference type="EMBL" id="CP102734">
    <property type="protein sequence ID" value="UVD81620.1"/>
    <property type="molecule type" value="Genomic_DNA"/>
</dbReference>
<accession>A0ABY5R9G2</accession>
<dbReference type="InterPro" id="IPR001912">
    <property type="entry name" value="Ribosomal_uS4_N"/>
</dbReference>
<comment type="subunit">
    <text evidence="7">Part of the 30S ribosomal subunit. Contacts protein S5. The interaction surface between S4 and S5 is involved in control of translational fidelity.</text>
</comment>
<name>A0ABY5R9G2_9MOLU</name>
<evidence type="ECO:0000256" key="5">
    <source>
        <dbReference type="ARBA" id="ARBA00023274"/>
    </source>
</evidence>
<evidence type="ECO:0000256" key="7">
    <source>
        <dbReference type="HAMAP-Rule" id="MF_01306"/>
    </source>
</evidence>
<evidence type="ECO:0000259" key="10">
    <source>
        <dbReference type="SMART" id="SM01390"/>
    </source>
</evidence>
<dbReference type="PANTHER" id="PTHR11831:SF4">
    <property type="entry name" value="SMALL RIBOSOMAL SUBUNIT PROTEIN US4M"/>
    <property type="match status" value="1"/>
</dbReference>
<dbReference type="Gene3D" id="3.10.290.10">
    <property type="entry name" value="RNA-binding S4 domain"/>
    <property type="match status" value="1"/>
</dbReference>
<comment type="function">
    <text evidence="7">With S5 and S12 plays an important role in translational accuracy.</text>
</comment>
<dbReference type="Proteomes" id="UP001059252">
    <property type="component" value="Chromosome"/>
</dbReference>
<dbReference type="NCBIfam" id="TIGR01017">
    <property type="entry name" value="rpsD_bact"/>
    <property type="match status" value="1"/>
</dbReference>
<dbReference type="InterPro" id="IPR022801">
    <property type="entry name" value="Ribosomal_uS4"/>
</dbReference>
<evidence type="ECO:0000256" key="6">
    <source>
        <dbReference type="ARBA" id="ARBA00035254"/>
    </source>
</evidence>
<dbReference type="InterPro" id="IPR018079">
    <property type="entry name" value="Ribosomal_uS4_CS"/>
</dbReference>
<dbReference type="GO" id="GO:0005840">
    <property type="term" value="C:ribosome"/>
    <property type="evidence" value="ECO:0007669"/>
    <property type="project" value="UniProtKB-KW"/>
</dbReference>
<dbReference type="PROSITE" id="PS00632">
    <property type="entry name" value="RIBOSOMAL_S4"/>
    <property type="match status" value="1"/>
</dbReference>
<dbReference type="PANTHER" id="PTHR11831">
    <property type="entry name" value="30S 40S RIBOSOMAL PROTEIN"/>
    <property type="match status" value="1"/>
</dbReference>
<dbReference type="Pfam" id="PF01479">
    <property type="entry name" value="S4"/>
    <property type="match status" value="1"/>
</dbReference>
<dbReference type="InterPro" id="IPR005709">
    <property type="entry name" value="Ribosomal_uS4_bac-type"/>
</dbReference>
<dbReference type="InterPro" id="IPR036986">
    <property type="entry name" value="S4_RNA-bd_sf"/>
</dbReference>
<comment type="similarity">
    <text evidence="1 7 8">Belongs to the universal ribosomal protein uS4 family.</text>
</comment>
<organism evidence="11 12">
    <name type="scientific">Mycoplasma iguanae</name>
    <dbReference type="NCBI Taxonomy" id="292461"/>
    <lineage>
        <taxon>Bacteria</taxon>
        <taxon>Bacillati</taxon>
        <taxon>Mycoplasmatota</taxon>
        <taxon>Mollicutes</taxon>
        <taxon>Mycoplasmataceae</taxon>
        <taxon>Mycoplasma</taxon>
    </lineage>
</organism>
<keyword evidence="4 7" id="KW-0689">Ribosomal protein</keyword>
<dbReference type="SMART" id="SM01390">
    <property type="entry name" value="Ribosomal_S4"/>
    <property type="match status" value="1"/>
</dbReference>
<keyword evidence="2 7" id="KW-0699">rRNA-binding</keyword>
<keyword evidence="3 7" id="KW-0694">RNA-binding</keyword>
<dbReference type="Pfam" id="PF00163">
    <property type="entry name" value="Ribosomal_S4"/>
    <property type="match status" value="1"/>
</dbReference>
<keyword evidence="12" id="KW-1185">Reference proteome</keyword>
<protein>
    <recommendedName>
        <fullName evidence="6 7">Small ribosomal subunit protein uS4</fullName>
    </recommendedName>
</protein>
<dbReference type="RefSeq" id="WP_258210794.1">
    <property type="nucleotide sequence ID" value="NZ_CP102734.1"/>
</dbReference>
<feature type="domain" description="RNA-binding S4" evidence="9">
    <location>
        <begin position="94"/>
        <end position="158"/>
    </location>
</feature>
<reference evidence="11" key="1">
    <citation type="submission" date="2022-08" db="EMBL/GenBank/DDBJ databases">
        <title>Complete genome of Mycoplasma iguanae type strain 2327.</title>
        <authorList>
            <person name="Spergser J."/>
        </authorList>
    </citation>
    <scope>NUCLEOTIDE SEQUENCE</scope>
    <source>
        <strain evidence="11">2327</strain>
    </source>
</reference>
<dbReference type="InterPro" id="IPR002942">
    <property type="entry name" value="S4_RNA-bd"/>
</dbReference>
<dbReference type="NCBIfam" id="NF003717">
    <property type="entry name" value="PRK05327.1"/>
    <property type="match status" value="1"/>
</dbReference>
<evidence type="ECO:0000313" key="12">
    <source>
        <dbReference type="Proteomes" id="UP001059252"/>
    </source>
</evidence>
<gene>
    <name evidence="7 11" type="primary">rpsD</name>
    <name evidence="11" type="ORF">NV226_02755</name>
</gene>
<evidence type="ECO:0000256" key="3">
    <source>
        <dbReference type="ARBA" id="ARBA00022884"/>
    </source>
</evidence>
<evidence type="ECO:0000259" key="9">
    <source>
        <dbReference type="SMART" id="SM00363"/>
    </source>
</evidence>
<comment type="function">
    <text evidence="7">One of the primary rRNA binding proteins, it binds directly to 16S rRNA where it nucleates assembly of the body of the 30S subunit.</text>
</comment>
<dbReference type="SMART" id="SM00363">
    <property type="entry name" value="S4"/>
    <property type="match status" value="1"/>
</dbReference>
<proteinExistence type="inferred from homology"/>
<keyword evidence="5 7" id="KW-0687">Ribonucleoprotein</keyword>
<evidence type="ECO:0000313" key="11">
    <source>
        <dbReference type="EMBL" id="UVD81620.1"/>
    </source>
</evidence>
<dbReference type="Gene3D" id="1.10.1050.10">
    <property type="entry name" value="Ribosomal Protein S4 Delta 41, Chain A, domain 1"/>
    <property type="match status" value="1"/>
</dbReference>
<dbReference type="SUPFAM" id="SSF55174">
    <property type="entry name" value="Alpha-L RNA-binding motif"/>
    <property type="match status" value="1"/>
</dbReference>
<dbReference type="PROSITE" id="PS50889">
    <property type="entry name" value="S4"/>
    <property type="match status" value="1"/>
</dbReference>
<evidence type="ECO:0000256" key="4">
    <source>
        <dbReference type="ARBA" id="ARBA00022980"/>
    </source>
</evidence>
<evidence type="ECO:0000256" key="8">
    <source>
        <dbReference type="RuleBase" id="RU003699"/>
    </source>
</evidence>
<dbReference type="CDD" id="cd00165">
    <property type="entry name" value="S4"/>
    <property type="match status" value="1"/>
</dbReference>
<evidence type="ECO:0000256" key="1">
    <source>
        <dbReference type="ARBA" id="ARBA00007465"/>
    </source>
</evidence>
<evidence type="ECO:0000256" key="2">
    <source>
        <dbReference type="ARBA" id="ARBA00022730"/>
    </source>
</evidence>